<dbReference type="Proteomes" id="UP001501231">
    <property type="component" value="Unassembled WGS sequence"/>
</dbReference>
<keyword evidence="10" id="KW-1185">Reference proteome</keyword>
<evidence type="ECO:0000313" key="9">
    <source>
        <dbReference type="EMBL" id="GAA2437916.1"/>
    </source>
</evidence>
<dbReference type="SUPFAM" id="SSF54637">
    <property type="entry name" value="Thioesterase/thiol ester dehydrase-isomerase"/>
    <property type="match status" value="1"/>
</dbReference>
<proteinExistence type="inferred from homology"/>
<dbReference type="CDD" id="cd03443">
    <property type="entry name" value="PaaI_thioesterase"/>
    <property type="match status" value="1"/>
</dbReference>
<evidence type="ECO:0000256" key="5">
    <source>
        <dbReference type="ARBA" id="ARBA00038894"/>
    </source>
</evidence>
<dbReference type="RefSeq" id="WP_344593599.1">
    <property type="nucleotide sequence ID" value="NZ_BAAARW010000022.1"/>
</dbReference>
<dbReference type="EMBL" id="BAAARW010000022">
    <property type="protein sequence ID" value="GAA2437916.1"/>
    <property type="molecule type" value="Genomic_DNA"/>
</dbReference>
<evidence type="ECO:0000256" key="3">
    <source>
        <dbReference type="ARBA" id="ARBA00036002"/>
    </source>
</evidence>
<dbReference type="InterPro" id="IPR003736">
    <property type="entry name" value="PAAI_dom"/>
</dbReference>
<evidence type="ECO:0000313" key="10">
    <source>
        <dbReference type="Proteomes" id="UP001501231"/>
    </source>
</evidence>
<dbReference type="EC" id="3.1.2.20" evidence="5"/>
<dbReference type="InterPro" id="IPR029069">
    <property type="entry name" value="HotDog_dom_sf"/>
</dbReference>
<dbReference type="Gene3D" id="3.10.129.10">
    <property type="entry name" value="Hotdog Thioesterase"/>
    <property type="match status" value="1"/>
</dbReference>
<accession>A0ABN3JR39</accession>
<comment type="catalytic activity">
    <reaction evidence="2">
        <text>a fatty acyl-CoA + H2O = a fatty acid + CoA + H(+)</text>
        <dbReference type="Rhea" id="RHEA:16781"/>
        <dbReference type="ChEBI" id="CHEBI:15377"/>
        <dbReference type="ChEBI" id="CHEBI:15378"/>
        <dbReference type="ChEBI" id="CHEBI:28868"/>
        <dbReference type="ChEBI" id="CHEBI:57287"/>
        <dbReference type="ChEBI" id="CHEBI:77636"/>
        <dbReference type="EC" id="3.1.2.20"/>
    </reaction>
</comment>
<comment type="catalytic activity">
    <reaction evidence="3">
        <text>a long-chain fatty acyl-CoA + H2O = a long-chain fatty acid + CoA + H(+)</text>
        <dbReference type="Rhea" id="RHEA:67680"/>
        <dbReference type="ChEBI" id="CHEBI:15377"/>
        <dbReference type="ChEBI" id="CHEBI:15378"/>
        <dbReference type="ChEBI" id="CHEBI:57287"/>
        <dbReference type="ChEBI" id="CHEBI:57560"/>
        <dbReference type="ChEBI" id="CHEBI:83139"/>
    </reaction>
</comment>
<comment type="similarity">
    <text evidence="4">Belongs to the YigI thioesterase family.</text>
</comment>
<dbReference type="InterPro" id="IPR006683">
    <property type="entry name" value="Thioestr_dom"/>
</dbReference>
<gene>
    <name evidence="9" type="ORF">GCM10010191_61250</name>
</gene>
<organism evidence="9 10">
    <name type="scientific">Actinomadura vinacea</name>
    <dbReference type="NCBI Taxonomy" id="115336"/>
    <lineage>
        <taxon>Bacteria</taxon>
        <taxon>Bacillati</taxon>
        <taxon>Actinomycetota</taxon>
        <taxon>Actinomycetes</taxon>
        <taxon>Streptosporangiales</taxon>
        <taxon>Thermomonosporaceae</taxon>
        <taxon>Actinomadura</taxon>
    </lineage>
</organism>
<dbReference type="Pfam" id="PF03061">
    <property type="entry name" value="4HBT"/>
    <property type="match status" value="1"/>
</dbReference>
<reference evidence="9 10" key="1">
    <citation type="journal article" date="2019" name="Int. J. Syst. Evol. Microbiol.">
        <title>The Global Catalogue of Microorganisms (GCM) 10K type strain sequencing project: providing services to taxonomists for standard genome sequencing and annotation.</title>
        <authorList>
            <consortium name="The Broad Institute Genomics Platform"/>
            <consortium name="The Broad Institute Genome Sequencing Center for Infectious Disease"/>
            <person name="Wu L."/>
            <person name="Ma J."/>
        </authorList>
    </citation>
    <scope>NUCLEOTIDE SEQUENCE [LARGE SCALE GENOMIC DNA]</scope>
    <source>
        <strain evidence="9 10">JCM 3325</strain>
    </source>
</reference>
<evidence type="ECO:0000256" key="4">
    <source>
        <dbReference type="ARBA" id="ARBA00038381"/>
    </source>
</evidence>
<dbReference type="PANTHER" id="PTHR43240:SF20">
    <property type="entry name" value="MEDIUM_LONG-CHAIN ACYL-COA THIOESTERASE YIGI"/>
    <property type="match status" value="1"/>
</dbReference>
<evidence type="ECO:0000256" key="7">
    <source>
        <dbReference type="ARBA" id="ARBA00048062"/>
    </source>
</evidence>
<feature type="domain" description="Thioesterase" evidence="8">
    <location>
        <begin position="54"/>
        <end position="127"/>
    </location>
</feature>
<evidence type="ECO:0000256" key="2">
    <source>
        <dbReference type="ARBA" id="ARBA00035880"/>
    </source>
</evidence>
<name>A0ABN3JR39_9ACTN</name>
<dbReference type="NCBIfam" id="TIGR00369">
    <property type="entry name" value="unchar_dom_1"/>
    <property type="match status" value="1"/>
</dbReference>
<evidence type="ECO:0000259" key="8">
    <source>
        <dbReference type="Pfam" id="PF03061"/>
    </source>
</evidence>
<sequence length="143" mass="14821">MAETGTPAVEDVQREILASPFHRWLGIRVVALGERSITVEVPWRDEFVSNPERGTAHGGVLAALADLAADWALVGTVGRAVPTLDLRLDYLRPARPGPLTAVGTVLKPGRHVAVSEAVVTGADGKIVAVGRGTFLAAAGGDGP</sequence>
<keyword evidence="1" id="KW-0378">Hydrolase</keyword>
<evidence type="ECO:0000256" key="1">
    <source>
        <dbReference type="ARBA" id="ARBA00022801"/>
    </source>
</evidence>
<comment type="catalytic activity">
    <reaction evidence="7">
        <text>a medium-chain fatty acyl-CoA + H2O = a medium-chain fatty acid + CoA + H(+)</text>
        <dbReference type="Rhea" id="RHEA:68184"/>
        <dbReference type="ChEBI" id="CHEBI:15377"/>
        <dbReference type="ChEBI" id="CHEBI:15378"/>
        <dbReference type="ChEBI" id="CHEBI:57287"/>
        <dbReference type="ChEBI" id="CHEBI:59558"/>
        <dbReference type="ChEBI" id="CHEBI:90546"/>
    </reaction>
</comment>
<comment type="caution">
    <text evidence="9">The sequence shown here is derived from an EMBL/GenBank/DDBJ whole genome shotgun (WGS) entry which is preliminary data.</text>
</comment>
<evidence type="ECO:0000256" key="6">
    <source>
        <dbReference type="ARBA" id="ARBA00040062"/>
    </source>
</evidence>
<dbReference type="PANTHER" id="PTHR43240">
    <property type="entry name" value="1,4-DIHYDROXY-2-NAPHTHOYL-COA THIOESTERASE 1"/>
    <property type="match status" value="1"/>
</dbReference>
<protein>
    <recommendedName>
        <fullName evidence="6">Medium/long-chain acyl-CoA thioesterase YigI</fullName>
        <ecNumber evidence="5">3.1.2.20</ecNumber>
    </recommendedName>
</protein>